<organism evidence="1 2">
    <name type="scientific">Oceanicella actignis</name>
    <dbReference type="NCBI Taxonomy" id="1189325"/>
    <lineage>
        <taxon>Bacteria</taxon>
        <taxon>Pseudomonadati</taxon>
        <taxon>Pseudomonadota</taxon>
        <taxon>Alphaproteobacteria</taxon>
        <taxon>Rhodobacterales</taxon>
        <taxon>Paracoccaceae</taxon>
        <taxon>Oceanicella</taxon>
    </lineage>
</organism>
<dbReference type="STRING" id="1189325.SAMN04488119_10112"/>
<dbReference type="EMBL" id="FRDL01000003">
    <property type="protein sequence ID" value="SHN59973.1"/>
    <property type="molecule type" value="Genomic_DNA"/>
</dbReference>
<keyword evidence="2" id="KW-1185">Reference proteome</keyword>
<accession>A0A1M7SND6</accession>
<protein>
    <submittedName>
        <fullName evidence="1">Uncharacterized protein</fullName>
    </submittedName>
</protein>
<name>A0A1M7SND6_9RHOB</name>
<evidence type="ECO:0000313" key="1">
    <source>
        <dbReference type="EMBL" id="SHN59973.1"/>
    </source>
</evidence>
<proteinExistence type="predicted"/>
<reference evidence="1 2" key="1">
    <citation type="submission" date="2016-12" db="EMBL/GenBank/DDBJ databases">
        <authorList>
            <person name="Song W.-J."/>
            <person name="Kurnit D.M."/>
        </authorList>
    </citation>
    <scope>NUCLEOTIDE SEQUENCE [LARGE SCALE GENOMIC DNA]</scope>
    <source>
        <strain evidence="1 2">CGMCC 1.10808</strain>
    </source>
</reference>
<dbReference type="Proteomes" id="UP000184066">
    <property type="component" value="Unassembled WGS sequence"/>
</dbReference>
<gene>
    <name evidence="1" type="ORF">SAMN05216200_10313</name>
</gene>
<evidence type="ECO:0000313" key="2">
    <source>
        <dbReference type="Proteomes" id="UP000184066"/>
    </source>
</evidence>
<dbReference type="AlphaFoldDB" id="A0A1M7SND6"/>
<sequence length="257" mass="29386">MSWICALPLLVLHGETTRQKGGLVRRYEPCDCEDRCELWGFSCAVHLVIWRFGIDPNCECRAVEGPLCMNCEARAVSRFSPLQAFEAAQPPYRDLARFLVDRAGRRIHRHESGIFVIETDLDEAARQLVEASRIDALAYDAALWMAAECIRYGKKVPEPLREWAFFAITGRTERPKMKGRYPYALAWRDAEIVELVREVSRIFNLPVTASGDGGGESACAAVAEALRLMRLQPDSYQQIRRIWKNRNNPRSMPKWAR</sequence>